<accession>A0A3A3Z415</accession>
<protein>
    <submittedName>
        <fullName evidence="8">ABC transporter permease</fullName>
    </submittedName>
</protein>
<evidence type="ECO:0000256" key="1">
    <source>
        <dbReference type="ARBA" id="ARBA00004651"/>
    </source>
</evidence>
<comment type="subcellular location">
    <subcellularLocation>
        <location evidence="1">Cell membrane</location>
        <topology evidence="1">Multi-pass membrane protein</topology>
    </subcellularLocation>
</comment>
<keyword evidence="9" id="KW-1185">Reference proteome</keyword>
<evidence type="ECO:0000256" key="5">
    <source>
        <dbReference type="ARBA" id="ARBA00023136"/>
    </source>
</evidence>
<evidence type="ECO:0000256" key="4">
    <source>
        <dbReference type="ARBA" id="ARBA00022989"/>
    </source>
</evidence>
<dbReference type="AlphaFoldDB" id="A0A3A3Z415"/>
<keyword evidence="2" id="KW-1003">Cell membrane</keyword>
<reference evidence="8 9" key="1">
    <citation type="submission" date="2018-09" db="EMBL/GenBank/DDBJ databases">
        <title>YIM 75000 draft genome.</title>
        <authorList>
            <person name="Tang S."/>
            <person name="Feng Y."/>
        </authorList>
    </citation>
    <scope>NUCLEOTIDE SEQUENCE [LARGE SCALE GENOMIC DNA]</scope>
    <source>
        <strain evidence="8 9">YIM 75000</strain>
    </source>
</reference>
<evidence type="ECO:0000256" key="2">
    <source>
        <dbReference type="ARBA" id="ARBA00022475"/>
    </source>
</evidence>
<evidence type="ECO:0000313" key="8">
    <source>
        <dbReference type="EMBL" id="RJK95287.1"/>
    </source>
</evidence>
<feature type="transmembrane region" description="Helical" evidence="7">
    <location>
        <begin position="163"/>
        <end position="188"/>
    </location>
</feature>
<dbReference type="PANTHER" id="PTHR47089:SF1">
    <property type="entry name" value="GUANOSINE ABC TRANSPORTER PERMEASE PROTEIN NUPP"/>
    <property type="match status" value="1"/>
</dbReference>
<feature type="transmembrane region" description="Helical" evidence="7">
    <location>
        <begin position="249"/>
        <end position="267"/>
    </location>
</feature>
<dbReference type="OrthoDB" id="45037at2"/>
<sequence length="416" mass="42227">MSTGTSATDERSPQQAPPGEGPAGLRGLRDAVLGGSALLTLLAVVLALVVGAVLIVFSDQEVLDTLGYLTARPSDFLSAAWDSVSGAYSALFQGAVVDLQADTTSAALRPITETLTLAAPLIAAGLAVALAFRAGLFNIGAEGQIVLGAVCAGYVGFAWDLPVVLHLVVALAAGLLGGAVWGGIVGVLKARTGAHEVITSIMLNYVARFLLAYLLTTAAFQRPGRSDPISPFVDGAAQLPRFLGEGFRLNLGFPLALAAAAGVWWLLHRSTVGFRFRAVGANASAARTAGISVERSYTGVMLVAGGLAGLAGTTLVLGNERYLTGGISGGIGFDAITVALLGRGSALGTVLAGLLFGGLRAGGVLMQARTGTPIDIVLVVQSLIVLFIAAPPLVRSIFRVRAAGASSIGQVSKGWS</sequence>
<comment type="caution">
    <text evidence="8">The sequence shown here is derived from an EMBL/GenBank/DDBJ whole genome shotgun (WGS) entry which is preliminary data.</text>
</comment>
<feature type="transmembrane region" description="Helical" evidence="7">
    <location>
        <begin position="139"/>
        <end position="157"/>
    </location>
</feature>
<feature type="transmembrane region" description="Helical" evidence="7">
    <location>
        <begin position="114"/>
        <end position="132"/>
    </location>
</feature>
<gene>
    <name evidence="8" type="ORF">D5H78_11495</name>
</gene>
<evidence type="ECO:0000313" key="9">
    <source>
        <dbReference type="Proteomes" id="UP000265614"/>
    </source>
</evidence>
<dbReference type="GO" id="GO:0022857">
    <property type="term" value="F:transmembrane transporter activity"/>
    <property type="evidence" value="ECO:0007669"/>
    <property type="project" value="InterPro"/>
</dbReference>
<feature type="transmembrane region" description="Helical" evidence="7">
    <location>
        <begin position="200"/>
        <end position="220"/>
    </location>
</feature>
<evidence type="ECO:0000256" key="7">
    <source>
        <dbReference type="SAM" id="Phobius"/>
    </source>
</evidence>
<feature type="region of interest" description="Disordered" evidence="6">
    <location>
        <begin position="1"/>
        <end position="23"/>
    </location>
</feature>
<dbReference type="RefSeq" id="WP_119950634.1">
    <property type="nucleotide sequence ID" value="NZ_QZEZ01000005.1"/>
</dbReference>
<feature type="transmembrane region" description="Helical" evidence="7">
    <location>
        <begin position="297"/>
        <end position="316"/>
    </location>
</feature>
<dbReference type="InterPro" id="IPR001851">
    <property type="entry name" value="ABC_transp_permease"/>
</dbReference>
<dbReference type="Pfam" id="PF02653">
    <property type="entry name" value="BPD_transp_2"/>
    <property type="match status" value="1"/>
</dbReference>
<keyword evidence="4 7" id="KW-1133">Transmembrane helix</keyword>
<dbReference type="PANTHER" id="PTHR47089">
    <property type="entry name" value="ABC TRANSPORTER, PERMEASE PROTEIN"/>
    <property type="match status" value="1"/>
</dbReference>
<dbReference type="Proteomes" id="UP000265614">
    <property type="component" value="Unassembled WGS sequence"/>
</dbReference>
<feature type="transmembrane region" description="Helical" evidence="7">
    <location>
        <begin position="374"/>
        <end position="394"/>
    </location>
</feature>
<proteinExistence type="predicted"/>
<keyword evidence="3 7" id="KW-0812">Transmembrane</keyword>
<feature type="transmembrane region" description="Helical" evidence="7">
    <location>
        <begin position="31"/>
        <end position="57"/>
    </location>
</feature>
<evidence type="ECO:0000256" key="3">
    <source>
        <dbReference type="ARBA" id="ARBA00022692"/>
    </source>
</evidence>
<dbReference type="GO" id="GO:0005886">
    <property type="term" value="C:plasma membrane"/>
    <property type="evidence" value="ECO:0007669"/>
    <property type="project" value="UniProtKB-SubCell"/>
</dbReference>
<evidence type="ECO:0000256" key="6">
    <source>
        <dbReference type="SAM" id="MobiDB-lite"/>
    </source>
</evidence>
<organism evidence="8 9">
    <name type="scientific">Vallicoccus soli</name>
    <dbReference type="NCBI Taxonomy" id="2339232"/>
    <lineage>
        <taxon>Bacteria</taxon>
        <taxon>Bacillati</taxon>
        <taxon>Actinomycetota</taxon>
        <taxon>Actinomycetes</taxon>
        <taxon>Motilibacterales</taxon>
        <taxon>Vallicoccaceae</taxon>
        <taxon>Vallicoccus</taxon>
    </lineage>
</organism>
<keyword evidence="5 7" id="KW-0472">Membrane</keyword>
<dbReference type="CDD" id="cd06580">
    <property type="entry name" value="TM_PBP1_transp_TpRbsC_like"/>
    <property type="match status" value="1"/>
</dbReference>
<name>A0A3A3Z415_9ACTN</name>
<dbReference type="EMBL" id="QZEZ01000005">
    <property type="protein sequence ID" value="RJK95287.1"/>
    <property type="molecule type" value="Genomic_DNA"/>
</dbReference>